<evidence type="ECO:0000256" key="3">
    <source>
        <dbReference type="ARBA" id="ARBA00022475"/>
    </source>
</evidence>
<feature type="transmembrane region" description="Helical" evidence="7">
    <location>
        <begin position="172"/>
        <end position="194"/>
    </location>
</feature>
<dbReference type="EMBL" id="CP054301">
    <property type="protein sequence ID" value="QKK79200.1"/>
    <property type="molecule type" value="Genomic_DNA"/>
</dbReference>
<evidence type="ECO:0000256" key="2">
    <source>
        <dbReference type="ARBA" id="ARBA00022448"/>
    </source>
</evidence>
<keyword evidence="6 7" id="KW-0472">Membrane</keyword>
<feature type="transmembrane region" description="Helical" evidence="7">
    <location>
        <begin position="38"/>
        <end position="54"/>
    </location>
</feature>
<keyword evidence="4 7" id="KW-0812">Transmembrane</keyword>
<dbReference type="AlphaFoldDB" id="A0A859CXH4"/>
<feature type="transmembrane region" description="Helical" evidence="7">
    <location>
        <begin position="258"/>
        <end position="277"/>
    </location>
</feature>
<dbReference type="PANTHER" id="PTHR36838">
    <property type="entry name" value="AUXIN EFFLUX CARRIER FAMILY PROTEIN"/>
    <property type="match status" value="1"/>
</dbReference>
<accession>A0A859CXH4</accession>
<dbReference type="RefSeq" id="WP_176334295.1">
    <property type="nucleotide sequence ID" value="NZ_BAAAEF010000003.1"/>
</dbReference>
<dbReference type="GO" id="GO:0055085">
    <property type="term" value="P:transmembrane transport"/>
    <property type="evidence" value="ECO:0007669"/>
    <property type="project" value="InterPro"/>
</dbReference>
<dbReference type="GO" id="GO:0016020">
    <property type="term" value="C:membrane"/>
    <property type="evidence" value="ECO:0007669"/>
    <property type="project" value="UniProtKB-SubCell"/>
</dbReference>
<evidence type="ECO:0000313" key="9">
    <source>
        <dbReference type="Proteomes" id="UP000509371"/>
    </source>
</evidence>
<comment type="subcellular location">
    <subcellularLocation>
        <location evidence="1">Membrane</location>
        <topology evidence="1">Multi-pass membrane protein</topology>
    </subcellularLocation>
</comment>
<dbReference type="PANTHER" id="PTHR36838:SF1">
    <property type="entry name" value="SLR1864 PROTEIN"/>
    <property type="match status" value="1"/>
</dbReference>
<organism evidence="8 9">
    <name type="scientific">Marinomonas primoryensis</name>
    <dbReference type="NCBI Taxonomy" id="178399"/>
    <lineage>
        <taxon>Bacteria</taxon>
        <taxon>Pseudomonadati</taxon>
        <taxon>Pseudomonadota</taxon>
        <taxon>Gammaproteobacteria</taxon>
        <taxon>Oceanospirillales</taxon>
        <taxon>Oceanospirillaceae</taxon>
        <taxon>Marinomonas</taxon>
    </lineage>
</organism>
<proteinExistence type="predicted"/>
<evidence type="ECO:0000256" key="4">
    <source>
        <dbReference type="ARBA" id="ARBA00022692"/>
    </source>
</evidence>
<dbReference type="InterPro" id="IPR004776">
    <property type="entry name" value="Mem_transp_PIN-like"/>
</dbReference>
<sequence>MEAVINITAPIFFLIFLGYLGIRLRFIPKALLPGLSRFVMYFALPALVFTKLLSMDLNELINPQYIMVYTVGGLSSFVFTIVVSRMVFRDQWEACGIRGLGSSMSNSAFIGFPILLQFFDHPMMHAFAMAVMVENVILFPVGLIFIETVLGKRNANGKPILLPVIKRIATNPIILAVFTGVVCSSLGLVLPVFIERGLDMLATGSAPAALIVIGGSLVGLSIKGSLGQMSLVAFSKLIFFPLIVTALLLLTPNMPSDLKVAVIIFASVPMFSIYPIIGGEYGEQSFCASTLLITTVLSFFTLSVLLRFLV</sequence>
<evidence type="ECO:0000256" key="6">
    <source>
        <dbReference type="ARBA" id="ARBA00023136"/>
    </source>
</evidence>
<reference evidence="8 9" key="1">
    <citation type="submission" date="2020-06" db="EMBL/GenBank/DDBJ databases">
        <authorList>
            <person name="Voronona O.L."/>
            <person name="Aksenova E.I."/>
            <person name="Kunda M.S."/>
            <person name="Semenov A.N."/>
            <person name="Ryzhova N."/>
        </authorList>
    </citation>
    <scope>NUCLEOTIDE SEQUENCE [LARGE SCALE GENOMIC DNA]</scope>
    <source>
        <strain evidence="8 9">MPKMM3633</strain>
    </source>
</reference>
<dbReference type="Pfam" id="PF03547">
    <property type="entry name" value="Mem_trans"/>
    <property type="match status" value="1"/>
</dbReference>
<evidence type="ECO:0000313" key="8">
    <source>
        <dbReference type="EMBL" id="QKK79200.1"/>
    </source>
</evidence>
<feature type="transmembrane region" description="Helical" evidence="7">
    <location>
        <begin position="6"/>
        <end position="26"/>
    </location>
</feature>
<keyword evidence="2" id="KW-0813">Transport</keyword>
<feature type="transmembrane region" description="Helical" evidence="7">
    <location>
        <begin position="66"/>
        <end position="88"/>
    </location>
</feature>
<evidence type="ECO:0000256" key="1">
    <source>
        <dbReference type="ARBA" id="ARBA00004141"/>
    </source>
</evidence>
<keyword evidence="5 7" id="KW-1133">Transmembrane helix</keyword>
<feature type="transmembrane region" description="Helical" evidence="7">
    <location>
        <begin position="232"/>
        <end position="252"/>
    </location>
</feature>
<dbReference type="Proteomes" id="UP000509371">
    <property type="component" value="Chromosome"/>
</dbReference>
<gene>
    <name evidence="8" type="ORF">MP3633_0462</name>
</gene>
<keyword evidence="3" id="KW-1003">Cell membrane</keyword>
<feature type="transmembrane region" description="Helical" evidence="7">
    <location>
        <begin position="200"/>
        <end position="220"/>
    </location>
</feature>
<feature type="transmembrane region" description="Helical" evidence="7">
    <location>
        <begin position="125"/>
        <end position="151"/>
    </location>
</feature>
<evidence type="ECO:0000256" key="5">
    <source>
        <dbReference type="ARBA" id="ARBA00022989"/>
    </source>
</evidence>
<evidence type="ECO:0000256" key="7">
    <source>
        <dbReference type="SAM" id="Phobius"/>
    </source>
</evidence>
<protein>
    <submittedName>
        <fullName evidence="8">Auxin efflux carrier family protein</fullName>
    </submittedName>
</protein>
<feature type="transmembrane region" description="Helical" evidence="7">
    <location>
        <begin position="289"/>
        <end position="309"/>
    </location>
</feature>
<name>A0A859CXH4_9GAMM</name>
<feature type="transmembrane region" description="Helical" evidence="7">
    <location>
        <begin position="100"/>
        <end position="119"/>
    </location>
</feature>
<dbReference type="KEGG" id="mpri:MP3633_0462"/>